<reference evidence="1 2" key="1">
    <citation type="submission" date="2020-03" db="EMBL/GenBank/DDBJ databases">
        <title>Genomic Encyclopedia of Type Strains, Phase IV (KMG-IV): sequencing the most valuable type-strain genomes for metagenomic binning, comparative biology and taxonomic classification.</title>
        <authorList>
            <person name="Goeker M."/>
        </authorList>
    </citation>
    <scope>NUCLEOTIDE SEQUENCE [LARGE SCALE GENOMIC DNA]</scope>
    <source>
        <strain evidence="1 2">DSM 105096</strain>
    </source>
</reference>
<proteinExistence type="predicted"/>
<evidence type="ECO:0000313" key="1">
    <source>
        <dbReference type="EMBL" id="NJC25752.1"/>
    </source>
</evidence>
<dbReference type="EMBL" id="JAATJH010000002">
    <property type="protein sequence ID" value="NJC25752.1"/>
    <property type="molecule type" value="Genomic_DNA"/>
</dbReference>
<dbReference type="RefSeq" id="WP_168036536.1">
    <property type="nucleotide sequence ID" value="NZ_JAATJH010000002.1"/>
</dbReference>
<organism evidence="1 2">
    <name type="scientific">Neolewinella antarctica</name>
    <dbReference type="NCBI Taxonomy" id="442734"/>
    <lineage>
        <taxon>Bacteria</taxon>
        <taxon>Pseudomonadati</taxon>
        <taxon>Bacteroidota</taxon>
        <taxon>Saprospiria</taxon>
        <taxon>Saprospirales</taxon>
        <taxon>Lewinellaceae</taxon>
        <taxon>Neolewinella</taxon>
    </lineage>
</organism>
<sequence>MKHITQTQKLSLQEVSQIVVHEIYQTYFTYGPGLFEKIYEATLAGRLRDRGLRVERQKMIVVSNQYVREEIAFYADLIVEDQIIIELKSVEKLHPIAFTQLRSYLKLTGIEVGLLVNFNCDILKKNIHRVVNNYDSHRHRINLQKTG</sequence>
<accession>A0ABX0X948</accession>
<name>A0ABX0X948_9BACT</name>
<dbReference type="Pfam" id="PF13366">
    <property type="entry name" value="PDDEXK_3"/>
    <property type="match status" value="1"/>
</dbReference>
<dbReference type="NCBIfam" id="TIGR04256">
    <property type="entry name" value="GxxExxY"/>
    <property type="match status" value="1"/>
</dbReference>
<dbReference type="Proteomes" id="UP000770785">
    <property type="component" value="Unassembled WGS sequence"/>
</dbReference>
<comment type="caution">
    <text evidence="1">The sequence shown here is derived from an EMBL/GenBank/DDBJ whole genome shotgun (WGS) entry which is preliminary data.</text>
</comment>
<protein>
    <submittedName>
        <fullName evidence="1">GxxExxY protein</fullName>
    </submittedName>
</protein>
<dbReference type="InterPro" id="IPR026350">
    <property type="entry name" value="GxxExxY"/>
</dbReference>
<keyword evidence="2" id="KW-1185">Reference proteome</keyword>
<evidence type="ECO:0000313" key="2">
    <source>
        <dbReference type="Proteomes" id="UP000770785"/>
    </source>
</evidence>
<gene>
    <name evidence="1" type="ORF">GGR27_001251</name>
</gene>